<dbReference type="EMBL" id="UZAM01010278">
    <property type="protein sequence ID" value="VDP11683.1"/>
    <property type="molecule type" value="Genomic_DNA"/>
</dbReference>
<dbReference type="AlphaFoldDB" id="A0A183ITV4"/>
<keyword evidence="3" id="KW-1185">Reference proteome</keyword>
<accession>A0A183ITV4</accession>
<gene>
    <name evidence="2" type="ORF">SBAD_LOCUS7051</name>
</gene>
<organism evidence="4">
    <name type="scientific">Soboliphyme baturini</name>
    <dbReference type="NCBI Taxonomy" id="241478"/>
    <lineage>
        <taxon>Eukaryota</taxon>
        <taxon>Metazoa</taxon>
        <taxon>Ecdysozoa</taxon>
        <taxon>Nematoda</taxon>
        <taxon>Enoplea</taxon>
        <taxon>Dorylaimia</taxon>
        <taxon>Dioctophymatida</taxon>
        <taxon>Dioctophymatoidea</taxon>
        <taxon>Soboliphymatidae</taxon>
        <taxon>Soboliphyme</taxon>
    </lineage>
</organism>
<name>A0A183ITV4_9BILA</name>
<reference evidence="2 3" key="2">
    <citation type="submission" date="2018-11" db="EMBL/GenBank/DDBJ databases">
        <authorList>
            <consortium name="Pathogen Informatics"/>
        </authorList>
    </citation>
    <scope>NUCLEOTIDE SEQUENCE [LARGE SCALE GENOMIC DNA]</scope>
</reference>
<proteinExistence type="predicted"/>
<feature type="chain" id="PRO_5043140291" evidence="1">
    <location>
        <begin position="27"/>
        <end position="327"/>
    </location>
</feature>
<keyword evidence="1" id="KW-0732">Signal</keyword>
<evidence type="ECO:0000256" key="1">
    <source>
        <dbReference type="SAM" id="SignalP"/>
    </source>
</evidence>
<dbReference type="Proteomes" id="UP000270296">
    <property type="component" value="Unassembled WGS sequence"/>
</dbReference>
<evidence type="ECO:0000313" key="2">
    <source>
        <dbReference type="EMBL" id="VDP11683.1"/>
    </source>
</evidence>
<feature type="signal peptide" evidence="1">
    <location>
        <begin position="1"/>
        <end position="26"/>
    </location>
</feature>
<reference evidence="4" key="1">
    <citation type="submission" date="2016-06" db="UniProtKB">
        <authorList>
            <consortium name="WormBaseParasite"/>
        </authorList>
    </citation>
    <scope>IDENTIFICATION</scope>
</reference>
<dbReference type="WBParaSite" id="SBAD_0000731701-mRNA-1">
    <property type="protein sequence ID" value="SBAD_0000731701-mRNA-1"/>
    <property type="gene ID" value="SBAD_0000731701"/>
</dbReference>
<protein>
    <submittedName>
        <fullName evidence="4">Chondroitin proteoglycan 4 domain-containing protein</fullName>
    </submittedName>
</protein>
<evidence type="ECO:0000313" key="4">
    <source>
        <dbReference type="WBParaSite" id="SBAD_0000731701-mRNA-1"/>
    </source>
</evidence>
<evidence type="ECO:0000313" key="3">
    <source>
        <dbReference type="Proteomes" id="UP000270296"/>
    </source>
</evidence>
<sequence>MGSLANLLSLLLIGCWLVIFGVESRSERLFTKDIEIKKFYQCQRAAMLGALPNITSQEALKKSVKDCFVKQVCRHRCLIPDNDNPMMKPLKQMLRPCMEKLKSVGTSAVKGCQRLHLPEDAEIPSSLVASFDLQSATVFDQIISADHEPAYWQIAYEALKNMRDPKVCSPTKAVDIGSCIFNVFAKARIHTAHSDNFFFRVLEVEKRFDQYCTNVDKCFAGQSQQFLQKLLAQQSSYCSCTQTALRSVLWEFQQCAGNMLISFDIPPCDITFSEMFCRAGFFDRAFNLFGYNSPFIGMATAATTGALPSRQKRHGEAAATLHITFVN</sequence>